<dbReference type="Gene3D" id="3.90.1150.10">
    <property type="entry name" value="Aspartate Aminotransferase, domain 1"/>
    <property type="match status" value="1"/>
</dbReference>
<keyword evidence="5" id="KW-0663">Pyridoxal phosphate</keyword>
<dbReference type="FunFam" id="3.40.640.10:FF:000033">
    <property type="entry name" value="Aspartate aminotransferase"/>
    <property type="match status" value="1"/>
</dbReference>
<sequence length="378" mass="42196">MHSKLPDVGTTIFAVMSKMAVENNAINLSQGFPDFPLDSKLVNLVSKAMQEGHNQYAPMPGLPALRQVIAQVVQNTYQKSVDADTEVTVTAGGTQALFSILQALVHTGDEVIVFDPAYDSYNPAIRLSGGVPIHINLKAPSFSIDWQEVEAKINARTKIIMVNTPHNPSGAVFTEKDIQELERIALKHNLIVLSDEVYERIIFDNKKHYSVLERPALANNSIAVFSFGKTFHATGWKIGYVVAPAALTKEIRKAHQFIVFSVNTPIQVALAEYMKTPEHYNSLGKFYQQKRDQFLSFIKGSSLQPLSCYGSYFQLLSYEGISKKGDMAMAEELTIQHKIASIPVSVFYQDKSDNKLLRFCFAKQDETMEKAGEILRKI</sequence>
<evidence type="ECO:0000256" key="1">
    <source>
        <dbReference type="ARBA" id="ARBA00001933"/>
    </source>
</evidence>
<dbReference type="EMBL" id="BHXQ01000005">
    <property type="protein sequence ID" value="GCC52507.1"/>
    <property type="molecule type" value="Genomic_DNA"/>
</dbReference>
<dbReference type="CDD" id="cd00609">
    <property type="entry name" value="AAT_like"/>
    <property type="match status" value="1"/>
</dbReference>
<evidence type="ECO:0000256" key="4">
    <source>
        <dbReference type="ARBA" id="ARBA00022679"/>
    </source>
</evidence>
<dbReference type="Pfam" id="PF00155">
    <property type="entry name" value="Aminotran_1_2"/>
    <property type="match status" value="1"/>
</dbReference>
<dbReference type="RefSeq" id="WP_127123166.1">
    <property type="nucleotide sequence ID" value="NZ_BHXQ01000005.1"/>
</dbReference>
<dbReference type="GO" id="GO:0005737">
    <property type="term" value="C:cytoplasm"/>
    <property type="evidence" value="ECO:0007669"/>
    <property type="project" value="TreeGrafter"/>
</dbReference>
<evidence type="ECO:0000256" key="2">
    <source>
        <dbReference type="ARBA" id="ARBA00007441"/>
    </source>
</evidence>
<accession>A0A401UC94</accession>
<name>A0A401UC94_9BACT</name>
<comment type="cofactor">
    <cofactor evidence="1">
        <name>pyridoxal 5'-phosphate</name>
        <dbReference type="ChEBI" id="CHEBI:597326"/>
    </cofactor>
</comment>
<evidence type="ECO:0000256" key="5">
    <source>
        <dbReference type="ARBA" id="ARBA00022898"/>
    </source>
</evidence>
<dbReference type="GO" id="GO:0016212">
    <property type="term" value="F:kynurenine-oxoglutarate transaminase activity"/>
    <property type="evidence" value="ECO:0007669"/>
    <property type="project" value="TreeGrafter"/>
</dbReference>
<organism evidence="7 8">
    <name type="scientific">Chryseotalea sanaruensis</name>
    <dbReference type="NCBI Taxonomy" id="2482724"/>
    <lineage>
        <taxon>Bacteria</taxon>
        <taxon>Pseudomonadati</taxon>
        <taxon>Bacteroidota</taxon>
        <taxon>Cytophagia</taxon>
        <taxon>Cytophagales</taxon>
        <taxon>Chryseotaleaceae</taxon>
        <taxon>Chryseotalea</taxon>
    </lineage>
</organism>
<dbReference type="SUPFAM" id="SSF53383">
    <property type="entry name" value="PLP-dependent transferases"/>
    <property type="match status" value="1"/>
</dbReference>
<dbReference type="InterPro" id="IPR004839">
    <property type="entry name" value="Aminotransferase_I/II_large"/>
</dbReference>
<dbReference type="PANTHER" id="PTHR43807">
    <property type="entry name" value="FI04487P"/>
    <property type="match status" value="1"/>
</dbReference>
<dbReference type="AlphaFoldDB" id="A0A401UC94"/>
<dbReference type="InterPro" id="IPR051326">
    <property type="entry name" value="Kynurenine-oxoglutarate_AT"/>
</dbReference>
<dbReference type="PANTHER" id="PTHR43807:SF20">
    <property type="entry name" value="FI04487P"/>
    <property type="match status" value="1"/>
</dbReference>
<comment type="caution">
    <text evidence="7">The sequence shown here is derived from an EMBL/GenBank/DDBJ whole genome shotgun (WGS) entry which is preliminary data.</text>
</comment>
<comment type="similarity">
    <text evidence="2">Belongs to the class-I pyridoxal-phosphate-dependent aminotransferase family.</text>
</comment>
<keyword evidence="4 7" id="KW-0808">Transferase</keyword>
<keyword evidence="8" id="KW-1185">Reference proteome</keyword>
<feature type="domain" description="Aminotransferase class I/classII large" evidence="6">
    <location>
        <begin position="25"/>
        <end position="371"/>
    </location>
</feature>
<evidence type="ECO:0000313" key="8">
    <source>
        <dbReference type="Proteomes" id="UP000288227"/>
    </source>
</evidence>
<dbReference type="InterPro" id="IPR015421">
    <property type="entry name" value="PyrdxlP-dep_Trfase_major"/>
</dbReference>
<dbReference type="Proteomes" id="UP000288227">
    <property type="component" value="Unassembled WGS sequence"/>
</dbReference>
<gene>
    <name evidence="7" type="ORF">SanaruYs_27440</name>
</gene>
<reference evidence="7 8" key="1">
    <citation type="submission" date="2018-11" db="EMBL/GenBank/DDBJ databases">
        <title>Chryseotalea sanarue gen. nov., sp., nov., a member of the family Cytophagaceae, isolated from a brackish lake in Hamamatsu Japan.</title>
        <authorList>
            <person name="Maejima Y."/>
            <person name="Iino T."/>
            <person name="Muraguchi Y."/>
            <person name="Fukuda K."/>
            <person name="Ohkuma M."/>
            <person name="Moriuchi R."/>
            <person name="Dohra H."/>
            <person name="Kimbara K."/>
            <person name="Shintani M."/>
        </authorList>
    </citation>
    <scope>NUCLEOTIDE SEQUENCE [LARGE SCALE GENOMIC DNA]</scope>
    <source>
        <strain evidence="7 8">Ys</strain>
    </source>
</reference>
<dbReference type="NCBIfam" id="NF006569">
    <property type="entry name" value="PRK09082.1"/>
    <property type="match status" value="1"/>
</dbReference>
<dbReference type="GO" id="GO:0030170">
    <property type="term" value="F:pyridoxal phosphate binding"/>
    <property type="evidence" value="ECO:0007669"/>
    <property type="project" value="InterPro"/>
</dbReference>
<dbReference type="InterPro" id="IPR015424">
    <property type="entry name" value="PyrdxlP-dep_Trfase"/>
</dbReference>
<dbReference type="InterPro" id="IPR015422">
    <property type="entry name" value="PyrdxlP-dep_Trfase_small"/>
</dbReference>
<evidence type="ECO:0000259" key="6">
    <source>
        <dbReference type="Pfam" id="PF00155"/>
    </source>
</evidence>
<proteinExistence type="inferred from homology"/>
<keyword evidence="3 7" id="KW-0032">Aminotransferase</keyword>
<protein>
    <submittedName>
        <fullName evidence="7">Aminotransferase class V-fold PLP-dependent enzyme</fullName>
    </submittedName>
</protein>
<evidence type="ECO:0000313" key="7">
    <source>
        <dbReference type="EMBL" id="GCC52507.1"/>
    </source>
</evidence>
<dbReference type="OrthoDB" id="9802328at2"/>
<evidence type="ECO:0000256" key="3">
    <source>
        <dbReference type="ARBA" id="ARBA00022576"/>
    </source>
</evidence>
<dbReference type="Gene3D" id="3.40.640.10">
    <property type="entry name" value="Type I PLP-dependent aspartate aminotransferase-like (Major domain)"/>
    <property type="match status" value="1"/>
</dbReference>